<evidence type="ECO:0000313" key="8">
    <source>
        <dbReference type="EMBL" id="URD68226.1"/>
    </source>
</evidence>
<dbReference type="InterPro" id="IPR014284">
    <property type="entry name" value="RNA_pol_sigma-70_dom"/>
</dbReference>
<feature type="domain" description="RNA polymerase sigma-70 region 2" evidence="6">
    <location>
        <begin position="9"/>
        <end position="73"/>
    </location>
</feature>
<dbReference type="SUPFAM" id="SSF88659">
    <property type="entry name" value="Sigma3 and sigma4 domains of RNA polymerase sigma factors"/>
    <property type="match status" value="1"/>
</dbReference>
<feature type="domain" description="RNA polymerase sigma factor 70 region 4 type 2" evidence="7">
    <location>
        <begin position="125"/>
        <end position="175"/>
    </location>
</feature>
<dbReference type="InterPro" id="IPR013324">
    <property type="entry name" value="RNA_pol_sigma_r3/r4-like"/>
</dbReference>
<dbReference type="PANTHER" id="PTHR43133">
    <property type="entry name" value="RNA POLYMERASE ECF-TYPE SIGMA FACTO"/>
    <property type="match status" value="1"/>
</dbReference>
<protein>
    <submittedName>
        <fullName evidence="8">Sigma-70 family RNA polymerase sigma factor</fullName>
    </submittedName>
</protein>
<dbReference type="Pfam" id="PF08281">
    <property type="entry name" value="Sigma70_r4_2"/>
    <property type="match status" value="1"/>
</dbReference>
<dbReference type="InterPro" id="IPR036388">
    <property type="entry name" value="WH-like_DNA-bd_sf"/>
</dbReference>
<dbReference type="NCBIfam" id="TIGR02943">
    <property type="entry name" value="Sig70_famx1"/>
    <property type="match status" value="1"/>
</dbReference>
<dbReference type="EMBL" id="CP097501">
    <property type="protein sequence ID" value="URD68226.1"/>
    <property type="molecule type" value="Genomic_DNA"/>
</dbReference>
<reference evidence="8" key="1">
    <citation type="submission" date="2022-05" db="EMBL/GenBank/DDBJ databases">
        <title>Alysiella filiformis genome sequencing.</title>
        <authorList>
            <person name="Viehboeck T."/>
        </authorList>
    </citation>
    <scope>NUCLEOTIDE SEQUENCE</scope>
    <source>
        <strain evidence="8">DSM 2580</strain>
    </source>
</reference>
<evidence type="ECO:0000256" key="4">
    <source>
        <dbReference type="ARBA" id="ARBA00023125"/>
    </source>
</evidence>
<evidence type="ECO:0000256" key="1">
    <source>
        <dbReference type="ARBA" id="ARBA00010641"/>
    </source>
</evidence>
<organism evidence="8 9">
    <name type="scientific">Conchiformibius steedae DSM 2580</name>
    <dbReference type="NCBI Taxonomy" id="1121352"/>
    <lineage>
        <taxon>Bacteria</taxon>
        <taxon>Pseudomonadati</taxon>
        <taxon>Pseudomonadota</taxon>
        <taxon>Betaproteobacteria</taxon>
        <taxon>Neisseriales</taxon>
        <taxon>Neisseriaceae</taxon>
        <taxon>Conchiformibius</taxon>
    </lineage>
</organism>
<name>A0AAE9L0A1_9NEIS</name>
<dbReference type="Pfam" id="PF04542">
    <property type="entry name" value="Sigma70_r2"/>
    <property type="match status" value="1"/>
</dbReference>
<dbReference type="NCBIfam" id="TIGR02937">
    <property type="entry name" value="sigma70-ECF"/>
    <property type="match status" value="1"/>
</dbReference>
<dbReference type="InterPro" id="IPR007627">
    <property type="entry name" value="RNA_pol_sigma70_r2"/>
</dbReference>
<dbReference type="GO" id="GO:0003677">
    <property type="term" value="F:DNA binding"/>
    <property type="evidence" value="ECO:0007669"/>
    <property type="project" value="UniProtKB-KW"/>
</dbReference>
<proteinExistence type="inferred from homology"/>
<dbReference type="GO" id="GO:0016987">
    <property type="term" value="F:sigma factor activity"/>
    <property type="evidence" value="ECO:0007669"/>
    <property type="project" value="UniProtKB-KW"/>
</dbReference>
<evidence type="ECO:0000256" key="2">
    <source>
        <dbReference type="ARBA" id="ARBA00023015"/>
    </source>
</evidence>
<dbReference type="InterPro" id="IPR013249">
    <property type="entry name" value="RNA_pol_sigma70_r4_t2"/>
</dbReference>
<dbReference type="InterPro" id="IPR039425">
    <property type="entry name" value="RNA_pol_sigma-70-like"/>
</dbReference>
<evidence type="ECO:0000256" key="5">
    <source>
        <dbReference type="ARBA" id="ARBA00023163"/>
    </source>
</evidence>
<keyword evidence="3" id="KW-0731">Sigma factor</keyword>
<dbReference type="Proteomes" id="UP001056819">
    <property type="component" value="Chromosome"/>
</dbReference>
<evidence type="ECO:0000256" key="3">
    <source>
        <dbReference type="ARBA" id="ARBA00023082"/>
    </source>
</evidence>
<accession>A0AAE9L0A1</accession>
<keyword evidence="2" id="KW-0805">Transcription regulation</keyword>
<dbReference type="RefSeq" id="WP_034333896.1">
    <property type="nucleotide sequence ID" value="NZ_CP097501.1"/>
</dbReference>
<evidence type="ECO:0000313" key="9">
    <source>
        <dbReference type="Proteomes" id="UP001056819"/>
    </source>
</evidence>
<keyword evidence="4" id="KW-0238">DNA-binding</keyword>
<dbReference type="AlphaFoldDB" id="A0AAE9L0A1"/>
<comment type="similarity">
    <text evidence="1">Belongs to the sigma-70 factor family. ECF subfamily.</text>
</comment>
<evidence type="ECO:0000259" key="6">
    <source>
        <dbReference type="Pfam" id="PF04542"/>
    </source>
</evidence>
<dbReference type="Gene3D" id="1.10.1740.10">
    <property type="match status" value="1"/>
</dbReference>
<sequence>MEQFQALLAAVRPEVLRFARVQLRDEDLAEDMVQEALVAAMDKHRQFRSDSGLKTWVLAILKNKISDHFRSLKNMVSLDEWQEDNHAIEQNFDACFDERGHWLAAAAPQAWDAEPETFTDQQEFRRALENCLRGLPEDTARIFYLREIMGMEVEEICADFAISRENCYVILHRARNGLRACLQHRWFDWHQESGKAYVEL</sequence>
<keyword evidence="5" id="KW-0804">Transcription</keyword>
<dbReference type="CDD" id="cd06171">
    <property type="entry name" value="Sigma70_r4"/>
    <property type="match status" value="1"/>
</dbReference>
<dbReference type="SUPFAM" id="SSF88946">
    <property type="entry name" value="Sigma2 domain of RNA polymerase sigma factors"/>
    <property type="match status" value="1"/>
</dbReference>
<dbReference type="InterPro" id="IPR014289">
    <property type="entry name" value="RNA_pol_sigma-24-rel"/>
</dbReference>
<dbReference type="InterPro" id="IPR013325">
    <property type="entry name" value="RNA_pol_sigma_r2"/>
</dbReference>
<gene>
    <name evidence="8" type="ORF">LNQ82_03435</name>
</gene>
<dbReference type="PANTHER" id="PTHR43133:SF8">
    <property type="entry name" value="RNA POLYMERASE SIGMA FACTOR HI_1459-RELATED"/>
    <property type="match status" value="1"/>
</dbReference>
<evidence type="ECO:0000259" key="7">
    <source>
        <dbReference type="Pfam" id="PF08281"/>
    </source>
</evidence>
<dbReference type="Gene3D" id="1.10.10.10">
    <property type="entry name" value="Winged helix-like DNA-binding domain superfamily/Winged helix DNA-binding domain"/>
    <property type="match status" value="1"/>
</dbReference>
<dbReference type="GO" id="GO:0006352">
    <property type="term" value="P:DNA-templated transcription initiation"/>
    <property type="evidence" value="ECO:0007669"/>
    <property type="project" value="InterPro"/>
</dbReference>